<accession>A0A9D1K3H2</accession>
<dbReference type="EMBL" id="DVJO01000012">
    <property type="protein sequence ID" value="HIS82073.1"/>
    <property type="molecule type" value="Genomic_DNA"/>
</dbReference>
<feature type="compositionally biased region" description="Low complexity" evidence="1">
    <location>
        <begin position="73"/>
        <end position="86"/>
    </location>
</feature>
<reference evidence="3" key="2">
    <citation type="journal article" date="2021" name="PeerJ">
        <title>Extensive microbial diversity within the chicken gut microbiome revealed by metagenomics and culture.</title>
        <authorList>
            <person name="Gilroy R."/>
            <person name="Ravi A."/>
            <person name="Getino M."/>
            <person name="Pursley I."/>
            <person name="Horton D.L."/>
            <person name="Alikhan N.F."/>
            <person name="Baker D."/>
            <person name="Gharbi K."/>
            <person name="Hall N."/>
            <person name="Watson M."/>
            <person name="Adriaenssens E.M."/>
            <person name="Foster-Nyarko E."/>
            <person name="Jarju S."/>
            <person name="Secka A."/>
            <person name="Antonio M."/>
            <person name="Oren A."/>
            <person name="Chaudhuri R.R."/>
            <person name="La Ragione R."/>
            <person name="Hildebrand F."/>
            <person name="Pallen M.J."/>
        </authorList>
    </citation>
    <scope>NUCLEOTIDE SEQUENCE</scope>
    <source>
        <strain evidence="3">CHK152-2994</strain>
    </source>
</reference>
<organism evidence="3 4">
    <name type="scientific">Candidatus Scatenecus faecavium</name>
    <dbReference type="NCBI Taxonomy" id="2840915"/>
    <lineage>
        <taxon>Bacteria</taxon>
        <taxon>Candidatus Scatenecus</taxon>
    </lineage>
</organism>
<evidence type="ECO:0000313" key="3">
    <source>
        <dbReference type="EMBL" id="HIS82073.1"/>
    </source>
</evidence>
<evidence type="ECO:0000313" key="4">
    <source>
        <dbReference type="Proteomes" id="UP000824139"/>
    </source>
</evidence>
<gene>
    <name evidence="3" type="ORF">IAD41_00470</name>
</gene>
<evidence type="ECO:0000256" key="2">
    <source>
        <dbReference type="SAM" id="SignalP"/>
    </source>
</evidence>
<dbReference type="AlphaFoldDB" id="A0A9D1K3H2"/>
<sequence length="300" mass="32731">MKTKFLKNILLVSITFGMLVSPCLALELDLSVDEEIRKNYNPSKLEQQNLPPLPKTTGSQSKTVTTQPRPAQTTTSTPPKTVPTTSEPVIKRVNKNLPGSTLTKDDFTAIKIKKGTKFRVKSNAIVSDYLHEGSKVSFTSLTPVYQKYITIPAGAKLKASVKDVHPPQMTGNGGLVVLVLESVTFNGKTYSAHGKVTKANHKKIFVNNIKGKRQYWKGVANQIDKGKNFYKKTRKTSSKLANNAVGVIISPIPTIIGIAAYGVNLVLSPVISIGYKGGRISIPAGSEFEFKVQENIYLSL</sequence>
<dbReference type="Proteomes" id="UP000824139">
    <property type="component" value="Unassembled WGS sequence"/>
</dbReference>
<protein>
    <submittedName>
        <fullName evidence="3">Uncharacterized protein</fullName>
    </submittedName>
</protein>
<feature type="region of interest" description="Disordered" evidence="1">
    <location>
        <begin position="42"/>
        <end position="86"/>
    </location>
</feature>
<evidence type="ECO:0000256" key="1">
    <source>
        <dbReference type="SAM" id="MobiDB-lite"/>
    </source>
</evidence>
<reference evidence="3" key="1">
    <citation type="submission" date="2020-10" db="EMBL/GenBank/DDBJ databases">
        <authorList>
            <person name="Gilroy R."/>
        </authorList>
    </citation>
    <scope>NUCLEOTIDE SEQUENCE</scope>
    <source>
        <strain evidence="3">CHK152-2994</strain>
    </source>
</reference>
<proteinExistence type="predicted"/>
<comment type="caution">
    <text evidence="3">The sequence shown here is derived from an EMBL/GenBank/DDBJ whole genome shotgun (WGS) entry which is preliminary data.</text>
</comment>
<name>A0A9D1K3H2_9BACT</name>
<feature type="compositionally biased region" description="Polar residues" evidence="1">
    <location>
        <begin position="42"/>
        <end position="72"/>
    </location>
</feature>
<feature type="chain" id="PRO_5039436004" evidence="2">
    <location>
        <begin position="26"/>
        <end position="300"/>
    </location>
</feature>
<feature type="signal peptide" evidence="2">
    <location>
        <begin position="1"/>
        <end position="25"/>
    </location>
</feature>
<keyword evidence="2" id="KW-0732">Signal</keyword>